<reference evidence="1 2" key="1">
    <citation type="submission" date="2012-12" db="EMBL/GenBank/DDBJ databases">
        <title>The Genome Sequence of Bacillus cereus VD133.</title>
        <authorList>
            <consortium name="The Broad Institute Genome Sequencing Platform"/>
            <consortium name="The Broad Institute Genome Sequencing Center for Infectious Disease"/>
            <person name="Feldgarden M."/>
            <person name="Van der Auwera G.A."/>
            <person name="Mahillon J."/>
            <person name="Duprez V."/>
            <person name="Timmery S."/>
            <person name="Mattelet C."/>
            <person name="Dierick K."/>
            <person name="Sun M."/>
            <person name="Yu Z."/>
            <person name="Zhu L."/>
            <person name="Hu X."/>
            <person name="Shank E.B."/>
            <person name="Swiecicka I."/>
            <person name="Hansen B.M."/>
            <person name="Andrup L."/>
            <person name="Walker B."/>
            <person name="Young S.K."/>
            <person name="Zeng Q."/>
            <person name="Gargeya S."/>
            <person name="Fitzgerald M."/>
            <person name="Haas B."/>
            <person name="Abouelleil A."/>
            <person name="Alvarado L."/>
            <person name="Arachchi H.M."/>
            <person name="Berlin A.M."/>
            <person name="Chapman S.B."/>
            <person name="Dewar J."/>
            <person name="Goldberg J."/>
            <person name="Griggs A."/>
            <person name="Gujja S."/>
            <person name="Hansen M."/>
            <person name="Howarth C."/>
            <person name="Imamovic A."/>
            <person name="Larimer J."/>
            <person name="McCowan C."/>
            <person name="Murphy C."/>
            <person name="Neiman D."/>
            <person name="Pearson M."/>
            <person name="Priest M."/>
            <person name="Roberts A."/>
            <person name="Saif S."/>
            <person name="Shea T."/>
            <person name="Sisk P."/>
            <person name="Sykes S."/>
            <person name="Wortman J."/>
            <person name="Nusbaum C."/>
            <person name="Birren B."/>
        </authorList>
    </citation>
    <scope>NUCLEOTIDE SEQUENCE [LARGE SCALE GENOMIC DNA]</scope>
    <source>
        <strain evidence="1 2">VD133</strain>
    </source>
</reference>
<sequence length="284" mass="33506">MEAIKAPMLSEAIESMKQLTETNQKLVDSVQIGTQFSQIFANTMSEQIAFQQSIGSMIQSIFNDFDWSSIRDGLRIQLEEYEIKVKKFDKELWTIDAELLDTFVDESRELNSSAIEKYVEDSLDSYIKFFMKDDLYSDYKLIIEQAYTAYKNGDYALTVFPLFAVIDNLISNTFSAYQIDIQLKPNLKKHKDKIYHKVKDYVETNEDKLAFYLMFFRRVFNVYTKIFEPSWNNHPNQINRNWIMHGSYTYNEITKLDTLKLFQLIKAIEVVKNISFEQDKQEVS</sequence>
<organism evidence="1 2">
    <name type="scientific">Bacillus cereus VD133</name>
    <dbReference type="NCBI Taxonomy" id="1053233"/>
    <lineage>
        <taxon>Bacteria</taxon>
        <taxon>Bacillati</taxon>
        <taxon>Bacillota</taxon>
        <taxon>Bacilli</taxon>
        <taxon>Bacillales</taxon>
        <taxon>Bacillaceae</taxon>
        <taxon>Bacillus</taxon>
        <taxon>Bacillus cereus group</taxon>
    </lineage>
</organism>
<dbReference type="Proteomes" id="UP000014018">
    <property type="component" value="Unassembled WGS sequence"/>
</dbReference>
<evidence type="ECO:0000313" key="2">
    <source>
        <dbReference type="Proteomes" id="UP000014018"/>
    </source>
</evidence>
<dbReference type="EMBL" id="AHFB01000145">
    <property type="protein sequence ID" value="EOO25167.1"/>
    <property type="molecule type" value="Genomic_DNA"/>
</dbReference>
<comment type="caution">
    <text evidence="1">The sequence shown here is derived from an EMBL/GenBank/DDBJ whole genome shotgun (WGS) entry which is preliminary data.</text>
</comment>
<name>A0A9W5UZE1_BACCE</name>
<gene>
    <name evidence="1" type="ORF">IIU_06416</name>
</gene>
<evidence type="ECO:0000313" key="1">
    <source>
        <dbReference type="EMBL" id="EOO25167.1"/>
    </source>
</evidence>
<dbReference type="AlphaFoldDB" id="A0A9W5UZE1"/>
<protein>
    <submittedName>
        <fullName evidence="1">Uncharacterized protein</fullName>
    </submittedName>
</protein>
<proteinExistence type="predicted"/>
<accession>A0A9W5UZE1</accession>